<protein>
    <submittedName>
        <fullName evidence="16">HlyC/CorC family transporter</fullName>
    </submittedName>
</protein>
<evidence type="ECO:0000256" key="2">
    <source>
        <dbReference type="ARBA" id="ARBA00006337"/>
    </source>
</evidence>
<feature type="region of interest" description="Disordered" evidence="11">
    <location>
        <begin position="423"/>
        <end position="487"/>
    </location>
</feature>
<dbReference type="InterPro" id="IPR000644">
    <property type="entry name" value="CBS_dom"/>
</dbReference>
<evidence type="ECO:0000256" key="7">
    <source>
        <dbReference type="ARBA" id="ARBA00023122"/>
    </source>
</evidence>
<feature type="domain" description="CBS" evidence="14">
    <location>
        <begin position="271"/>
        <end position="328"/>
    </location>
</feature>
<dbReference type="Pfam" id="PF03471">
    <property type="entry name" value="CorC_HlyC"/>
    <property type="match status" value="1"/>
</dbReference>
<name>A0A7Y2LXF9_9MICO</name>
<dbReference type="CDD" id="cd04590">
    <property type="entry name" value="CBS_pair_CorC_HlyC_assoc"/>
    <property type="match status" value="1"/>
</dbReference>
<dbReference type="Proteomes" id="UP000543598">
    <property type="component" value="Unassembled WGS sequence"/>
</dbReference>
<evidence type="ECO:0000256" key="9">
    <source>
        <dbReference type="PROSITE-ProRule" id="PRU00703"/>
    </source>
</evidence>
<keyword evidence="8 10" id="KW-0472">Membrane</keyword>
<keyword evidence="7 9" id="KW-0129">CBS domain</keyword>
<evidence type="ECO:0000256" key="10">
    <source>
        <dbReference type="PROSITE-ProRule" id="PRU01193"/>
    </source>
</evidence>
<evidence type="ECO:0000256" key="13">
    <source>
        <dbReference type="SAM" id="SignalP"/>
    </source>
</evidence>
<feature type="domain" description="CNNM transmembrane" evidence="15">
    <location>
        <begin position="1"/>
        <end position="184"/>
    </location>
</feature>
<feature type="signal peptide" evidence="13">
    <location>
        <begin position="1"/>
        <end position="21"/>
    </location>
</feature>
<comment type="subcellular location">
    <subcellularLocation>
        <location evidence="1">Cell membrane</location>
        <topology evidence="1">Multi-pass membrane protein</topology>
    </subcellularLocation>
</comment>
<dbReference type="FunFam" id="3.10.580.10:FF:000002">
    <property type="entry name" value="Magnesium/cobalt efflux protein CorC"/>
    <property type="match status" value="1"/>
</dbReference>
<dbReference type="InterPro" id="IPR002550">
    <property type="entry name" value="CNNM"/>
</dbReference>
<dbReference type="PANTHER" id="PTHR22777:SF32">
    <property type="entry name" value="UPF0053 INNER MEMBRANE PROTEIN YFJD"/>
    <property type="match status" value="1"/>
</dbReference>
<dbReference type="Pfam" id="PF00571">
    <property type="entry name" value="CBS"/>
    <property type="match status" value="2"/>
</dbReference>
<dbReference type="InterPro" id="IPR046342">
    <property type="entry name" value="CBS_dom_sf"/>
</dbReference>
<evidence type="ECO:0000256" key="8">
    <source>
        <dbReference type="ARBA" id="ARBA00023136"/>
    </source>
</evidence>
<feature type="transmembrane region" description="Helical" evidence="12">
    <location>
        <begin position="57"/>
        <end position="81"/>
    </location>
</feature>
<evidence type="ECO:0000313" key="17">
    <source>
        <dbReference type="Proteomes" id="UP000543598"/>
    </source>
</evidence>
<accession>A0A7Y2LXF9</accession>
<dbReference type="GO" id="GO:0005886">
    <property type="term" value="C:plasma membrane"/>
    <property type="evidence" value="ECO:0007669"/>
    <property type="project" value="UniProtKB-SubCell"/>
</dbReference>
<dbReference type="Pfam" id="PF01595">
    <property type="entry name" value="CNNM"/>
    <property type="match status" value="1"/>
</dbReference>
<dbReference type="PROSITE" id="PS51846">
    <property type="entry name" value="CNNM"/>
    <property type="match status" value="1"/>
</dbReference>
<reference evidence="16 17" key="1">
    <citation type="submission" date="2020-05" db="EMBL/GenBank/DDBJ databases">
        <title>MicrobeNet Type strains.</title>
        <authorList>
            <person name="Nicholson A.C."/>
        </authorList>
    </citation>
    <scope>NUCLEOTIDE SEQUENCE [LARGE SCALE GENOMIC DNA]</scope>
    <source>
        <strain evidence="16 17">JCM 14282</strain>
    </source>
</reference>
<evidence type="ECO:0000256" key="11">
    <source>
        <dbReference type="SAM" id="MobiDB-lite"/>
    </source>
</evidence>
<dbReference type="SMART" id="SM01091">
    <property type="entry name" value="CorC_HlyC"/>
    <property type="match status" value="1"/>
</dbReference>
<comment type="similarity">
    <text evidence="2">Belongs to the UPF0053 family.</text>
</comment>
<evidence type="ECO:0000256" key="3">
    <source>
        <dbReference type="ARBA" id="ARBA00022475"/>
    </source>
</evidence>
<keyword evidence="4 10" id="KW-0812">Transmembrane</keyword>
<dbReference type="Gene3D" id="3.10.580.10">
    <property type="entry name" value="CBS-domain"/>
    <property type="match status" value="1"/>
</dbReference>
<dbReference type="AlphaFoldDB" id="A0A7Y2LXF9"/>
<dbReference type="PROSITE" id="PS51371">
    <property type="entry name" value="CBS"/>
    <property type="match status" value="2"/>
</dbReference>
<evidence type="ECO:0000259" key="15">
    <source>
        <dbReference type="PROSITE" id="PS51846"/>
    </source>
</evidence>
<sequence>MTAALLLVAAVLLIAFGSLMAALDAALAVTSRADLADLGANGRNAASLRRISDDPEAHAIAVVFIRILSETTAAVLVTVAFTLLLDSIWWAMLVAAILMTGVSFVIVGASPRTWGRQHAKGLLAGAAPVVRGVRVLLGPLAHGLVALGNRVTPGVARSASFASEEQLLSMVDEAASQDLIEEDDRELIHSVFDFTDTFVRAVMVPRTDMVTVDATASTRDAMAVFLEKGISRIPLVDDDADDVVGVVYLKDLVQFGFRDEAGWRDAPIRAIARPPVFVPESMKAETLLQQMKRDAVHVCLVVDEYGGVSGLVTLEDLIEELVGEIADEYDPRSDEVVELEPGRYRVSARLGLDEVGDLFGIELEDEDVDSVGGLLGKALGRIPQPGATAEYEGLVFTGGASRGRGRGLATVFVERGAALAAADEANGTHPRTGEVRVARSKTGDVKPAKSKTGDVKAARPKTGDVKVAKPKTGDLAVAKQKKGETDA</sequence>
<gene>
    <name evidence="16" type="ORF">HLA99_00685</name>
</gene>
<feature type="transmembrane region" description="Helical" evidence="12">
    <location>
        <begin position="88"/>
        <end position="109"/>
    </location>
</feature>
<evidence type="ECO:0000256" key="5">
    <source>
        <dbReference type="ARBA" id="ARBA00022737"/>
    </source>
</evidence>
<evidence type="ECO:0000256" key="1">
    <source>
        <dbReference type="ARBA" id="ARBA00004651"/>
    </source>
</evidence>
<comment type="caution">
    <text evidence="16">The sequence shown here is derived from an EMBL/GenBank/DDBJ whole genome shotgun (WGS) entry which is preliminary data.</text>
</comment>
<proteinExistence type="inferred from homology"/>
<evidence type="ECO:0000256" key="12">
    <source>
        <dbReference type="SAM" id="Phobius"/>
    </source>
</evidence>
<dbReference type="SMART" id="SM00116">
    <property type="entry name" value="CBS"/>
    <property type="match status" value="2"/>
</dbReference>
<evidence type="ECO:0000313" key="16">
    <source>
        <dbReference type="EMBL" id="NNH02387.1"/>
    </source>
</evidence>
<dbReference type="SUPFAM" id="SSF54631">
    <property type="entry name" value="CBS-domain pair"/>
    <property type="match status" value="1"/>
</dbReference>
<keyword evidence="5" id="KW-0677">Repeat</keyword>
<keyword evidence="13" id="KW-0732">Signal</keyword>
<dbReference type="EMBL" id="JABEMB010000001">
    <property type="protein sequence ID" value="NNH02387.1"/>
    <property type="molecule type" value="Genomic_DNA"/>
</dbReference>
<keyword evidence="6 10" id="KW-1133">Transmembrane helix</keyword>
<feature type="compositionally biased region" description="Basic and acidic residues" evidence="11">
    <location>
        <begin position="431"/>
        <end position="467"/>
    </location>
</feature>
<dbReference type="InterPro" id="IPR016169">
    <property type="entry name" value="FAD-bd_PCMH_sub2"/>
</dbReference>
<dbReference type="InterPro" id="IPR036318">
    <property type="entry name" value="FAD-bd_PCMH-like_sf"/>
</dbReference>
<dbReference type="PANTHER" id="PTHR22777">
    <property type="entry name" value="HEMOLYSIN-RELATED"/>
    <property type="match status" value="1"/>
</dbReference>
<evidence type="ECO:0000256" key="6">
    <source>
        <dbReference type="ARBA" id="ARBA00022989"/>
    </source>
</evidence>
<dbReference type="RefSeq" id="WP_167040744.1">
    <property type="nucleotide sequence ID" value="NZ_BAAANA010000003.1"/>
</dbReference>
<dbReference type="GO" id="GO:0050660">
    <property type="term" value="F:flavin adenine dinucleotide binding"/>
    <property type="evidence" value="ECO:0007669"/>
    <property type="project" value="InterPro"/>
</dbReference>
<dbReference type="InterPro" id="IPR005170">
    <property type="entry name" value="Transptr-assoc_dom"/>
</dbReference>
<dbReference type="InterPro" id="IPR044751">
    <property type="entry name" value="Ion_transp-like_CBS"/>
</dbReference>
<feature type="domain" description="CBS" evidence="14">
    <location>
        <begin position="203"/>
        <end position="262"/>
    </location>
</feature>
<keyword evidence="3" id="KW-1003">Cell membrane</keyword>
<keyword evidence="17" id="KW-1185">Reference proteome</keyword>
<dbReference type="SUPFAM" id="SSF56176">
    <property type="entry name" value="FAD-binding/transporter-associated domain-like"/>
    <property type="match status" value="1"/>
</dbReference>
<evidence type="ECO:0000259" key="14">
    <source>
        <dbReference type="PROSITE" id="PS51371"/>
    </source>
</evidence>
<organism evidence="16 17">
    <name type="scientific">Microbacterium ulmi</name>
    <dbReference type="NCBI Taxonomy" id="179095"/>
    <lineage>
        <taxon>Bacteria</taxon>
        <taxon>Bacillati</taxon>
        <taxon>Actinomycetota</taxon>
        <taxon>Actinomycetes</taxon>
        <taxon>Micrococcales</taxon>
        <taxon>Microbacteriaceae</taxon>
        <taxon>Microbacterium</taxon>
    </lineage>
</organism>
<feature type="chain" id="PRO_5038591675" evidence="13">
    <location>
        <begin position="22"/>
        <end position="487"/>
    </location>
</feature>
<evidence type="ECO:0000256" key="4">
    <source>
        <dbReference type="ARBA" id="ARBA00022692"/>
    </source>
</evidence>
<dbReference type="Gene3D" id="3.30.465.10">
    <property type="match status" value="1"/>
</dbReference>